<gene>
    <name evidence="2" type="ORF">C6569_12485</name>
</gene>
<dbReference type="AlphaFoldDB" id="A0A2S0NCC4"/>
<dbReference type="GO" id="GO:0009306">
    <property type="term" value="P:protein secretion"/>
    <property type="evidence" value="ECO:0007669"/>
    <property type="project" value="InterPro"/>
</dbReference>
<dbReference type="InterPro" id="IPR029025">
    <property type="entry name" value="T3SS_substrate_exporter_C"/>
</dbReference>
<reference evidence="2 3" key="1">
    <citation type="submission" date="2018-03" db="EMBL/GenBank/DDBJ databases">
        <title>Genome sequencing of Phreatobacter sp.</title>
        <authorList>
            <person name="Kim S.-J."/>
            <person name="Heo J."/>
            <person name="Kwon S.-W."/>
        </authorList>
    </citation>
    <scope>NUCLEOTIDE SEQUENCE [LARGE SCALE GENOMIC DNA]</scope>
    <source>
        <strain evidence="2 3">S-12</strain>
    </source>
</reference>
<dbReference type="RefSeq" id="WP_106749160.1">
    <property type="nucleotide sequence ID" value="NZ_CP027668.1"/>
</dbReference>
<dbReference type="OrthoDB" id="5244399at2"/>
<dbReference type="GO" id="GO:0005886">
    <property type="term" value="C:plasma membrane"/>
    <property type="evidence" value="ECO:0007669"/>
    <property type="project" value="TreeGrafter"/>
</dbReference>
<evidence type="ECO:0000313" key="3">
    <source>
        <dbReference type="Proteomes" id="UP000237889"/>
    </source>
</evidence>
<dbReference type="Gene3D" id="3.40.1690.10">
    <property type="entry name" value="secretion proteins EscU"/>
    <property type="match status" value="1"/>
</dbReference>
<comment type="similarity">
    <text evidence="1">Belongs to the type III secretion exporter family.</text>
</comment>
<sequence>MSGEESPPRPAVAVALEYDMGKDAAPRVTASGRGLIAEKIIATAREHGVAVEGNPLLAEALSGVAIDDHIPEELYRAVAEVIGFVLRAAGKLR</sequence>
<accession>A0A2S0NCC4</accession>
<name>A0A2S0NCC4_9HYPH</name>
<dbReference type="Proteomes" id="UP000237889">
    <property type="component" value="Chromosome"/>
</dbReference>
<dbReference type="PANTHER" id="PTHR30531">
    <property type="entry name" value="FLAGELLAR BIOSYNTHETIC PROTEIN FLHB"/>
    <property type="match status" value="1"/>
</dbReference>
<dbReference type="InterPro" id="IPR006135">
    <property type="entry name" value="T3SS_substrate_exporter"/>
</dbReference>
<dbReference type="Pfam" id="PF01312">
    <property type="entry name" value="Bac_export_2"/>
    <property type="match status" value="1"/>
</dbReference>
<evidence type="ECO:0000256" key="1">
    <source>
        <dbReference type="ARBA" id="ARBA00010690"/>
    </source>
</evidence>
<dbReference type="PANTHER" id="PTHR30531:SF12">
    <property type="entry name" value="FLAGELLAR BIOSYNTHETIC PROTEIN FLHB"/>
    <property type="match status" value="1"/>
</dbReference>
<dbReference type="EMBL" id="CP027668">
    <property type="protein sequence ID" value="AVO45819.1"/>
    <property type="molecule type" value="Genomic_DNA"/>
</dbReference>
<dbReference type="SUPFAM" id="SSF160544">
    <property type="entry name" value="EscU C-terminal domain-like"/>
    <property type="match status" value="1"/>
</dbReference>
<evidence type="ECO:0000313" key="2">
    <source>
        <dbReference type="EMBL" id="AVO45819.1"/>
    </source>
</evidence>
<protein>
    <submittedName>
        <fullName evidence="2">Type III secretion protein</fullName>
    </submittedName>
</protein>
<dbReference type="KEGG" id="phr:C6569_12485"/>
<organism evidence="2 3">
    <name type="scientific">Phreatobacter cathodiphilus</name>
    <dbReference type="NCBI Taxonomy" id="1868589"/>
    <lineage>
        <taxon>Bacteria</taxon>
        <taxon>Pseudomonadati</taxon>
        <taxon>Pseudomonadota</taxon>
        <taxon>Alphaproteobacteria</taxon>
        <taxon>Hyphomicrobiales</taxon>
        <taxon>Phreatobacteraceae</taxon>
        <taxon>Phreatobacter</taxon>
    </lineage>
</organism>
<proteinExistence type="inferred from homology"/>
<keyword evidence="3" id="KW-1185">Reference proteome</keyword>